<evidence type="ECO:0000313" key="1">
    <source>
        <dbReference type="EMBL" id="KAJ8672404.1"/>
    </source>
</evidence>
<proteinExistence type="predicted"/>
<protein>
    <submittedName>
        <fullName evidence="1">Uncharacterized protein</fullName>
    </submittedName>
</protein>
<organism evidence="1 2">
    <name type="scientific">Eretmocerus hayati</name>
    <dbReference type="NCBI Taxonomy" id="131215"/>
    <lineage>
        <taxon>Eukaryota</taxon>
        <taxon>Metazoa</taxon>
        <taxon>Ecdysozoa</taxon>
        <taxon>Arthropoda</taxon>
        <taxon>Hexapoda</taxon>
        <taxon>Insecta</taxon>
        <taxon>Pterygota</taxon>
        <taxon>Neoptera</taxon>
        <taxon>Endopterygota</taxon>
        <taxon>Hymenoptera</taxon>
        <taxon>Apocrita</taxon>
        <taxon>Proctotrupomorpha</taxon>
        <taxon>Chalcidoidea</taxon>
        <taxon>Aphelinidae</taxon>
        <taxon>Aphelininae</taxon>
        <taxon>Eretmocerus</taxon>
    </lineage>
</organism>
<dbReference type="Proteomes" id="UP001239111">
    <property type="component" value="Chromosome 3"/>
</dbReference>
<comment type="caution">
    <text evidence="1">The sequence shown here is derived from an EMBL/GenBank/DDBJ whole genome shotgun (WGS) entry which is preliminary data.</text>
</comment>
<evidence type="ECO:0000313" key="2">
    <source>
        <dbReference type="Proteomes" id="UP001239111"/>
    </source>
</evidence>
<name>A0ACC2NMT4_9HYME</name>
<reference evidence="1" key="1">
    <citation type="submission" date="2023-04" db="EMBL/GenBank/DDBJ databases">
        <title>A chromosome-level genome assembly of the parasitoid wasp Eretmocerus hayati.</title>
        <authorList>
            <person name="Zhong Y."/>
            <person name="Liu S."/>
            <person name="Liu Y."/>
        </authorList>
    </citation>
    <scope>NUCLEOTIDE SEQUENCE</scope>
    <source>
        <strain evidence="1">ZJU_SS_LIU_2023</strain>
    </source>
</reference>
<gene>
    <name evidence="1" type="ORF">QAD02_003663</name>
</gene>
<accession>A0ACC2NMT4</accession>
<keyword evidence="2" id="KW-1185">Reference proteome</keyword>
<sequence>MDNDDRKNQENDHASSQNSPNQVQSKKTYADTIEYSKLPKKDQGILIESIEGLSLEDYVDGLEEITEVKNIGFIPKITDSAICFTCKQPGHITKSCPQNQNNDNSQNELDHTGTKQTSSNNNVTGVSATRVDQVDRPLSQIAVPPKRPRSSASESTIAESTPSNQNSMEMDIPSEDDKKTNDEQWQEVEPARKSAAKRIKTDVLGSGSTSAEEKKRVAETALALSPAKEIIEGKSNGNISFVQFIEVINSGKNLKPVLDSLKVSNCTKRITDIVDEVYPLLSDKSMKTRLTKLKHKLQKLEFGSPTYAAVEESEHENGDTDSEITTQATA</sequence>
<dbReference type="EMBL" id="CM056743">
    <property type="protein sequence ID" value="KAJ8672404.1"/>
    <property type="molecule type" value="Genomic_DNA"/>
</dbReference>